<keyword evidence="5" id="KW-1185">Reference proteome</keyword>
<evidence type="ECO:0008006" key="6">
    <source>
        <dbReference type="Google" id="ProtNLM"/>
    </source>
</evidence>
<dbReference type="SUPFAM" id="SSF53474">
    <property type="entry name" value="alpha/beta-Hydrolases"/>
    <property type="match status" value="1"/>
</dbReference>
<dbReference type="EMBL" id="CP011805">
    <property type="protein sequence ID" value="AKM08466.1"/>
    <property type="molecule type" value="Genomic_DNA"/>
</dbReference>
<dbReference type="Pfam" id="PF07676">
    <property type="entry name" value="PD40"/>
    <property type="match status" value="1"/>
</dbReference>
<dbReference type="InterPro" id="IPR002469">
    <property type="entry name" value="Peptidase_S9B_N"/>
</dbReference>
<feature type="signal peptide" evidence="1">
    <location>
        <begin position="1"/>
        <end position="26"/>
    </location>
</feature>
<dbReference type="SUPFAM" id="SSF82171">
    <property type="entry name" value="DPP6 N-terminal domain-like"/>
    <property type="match status" value="1"/>
</dbReference>
<protein>
    <recommendedName>
        <fullName evidence="6">Peptidase S9</fullName>
    </recommendedName>
</protein>
<dbReference type="InterPro" id="IPR001375">
    <property type="entry name" value="Peptidase_S9_cat"/>
</dbReference>
<dbReference type="Gene3D" id="3.40.50.1820">
    <property type="entry name" value="alpha/beta hydrolase"/>
    <property type="match status" value="1"/>
</dbReference>
<dbReference type="Pfam" id="PF00326">
    <property type="entry name" value="Peptidase_S9"/>
    <property type="match status" value="1"/>
</dbReference>
<dbReference type="InterPro" id="IPR011659">
    <property type="entry name" value="WD40"/>
</dbReference>
<dbReference type="PANTHER" id="PTHR11731:SF193">
    <property type="entry name" value="DIPEPTIDYL PEPTIDASE 9"/>
    <property type="match status" value="1"/>
</dbReference>
<dbReference type="Gene3D" id="2.140.10.30">
    <property type="entry name" value="Dipeptidylpeptidase IV, N-terminal domain"/>
    <property type="match status" value="1"/>
</dbReference>
<keyword evidence="1" id="KW-0732">Signal</keyword>
<accession>A0A0G3XCV5</accession>
<sequence precursor="true">MGMFGFFRSAGMAAVLFLATASPAAAEGATATDAGAVAGTTLSIGELYRDKSLIGTTPEGYSWAPDNDTVLFLWNDEGYSFRDVWAYSARTGEKTRLTFLGRDSDPEVQQAGIAQAVMLGEGRVAFTLGGQLHIREADGSISPVETDKRAIRKLAVSPDGKWLAFVSGNPVDTRNRVTLGGVLWVRSIGERSDIAARRLVSSDDPKVYVQDYEWASDGKAITFQQSDDRAMPERDIYFYADGELQNNRVIRAFPGDETTRALVGMVSIASGEIRFFDRPDPKHHVWDYGLSGDGERLFISGSDLEAKEHTIYLYDTATGERETFYQLREPRHLRPDWQVDWAPGDDGLIILTDRDGWLQLYHQRQAGETPRQITQGEWEIEGFAVDRATNSLYFTANKSHLADRQIYRVPFTGGEVERVSGAAPGTHQPVYSPDFSRIADWYSSDTMPPELFVIDTARPGTAERVTRSPQPDFYEQTWADTRYVEFPSHVDGMNLVARLSVPANFDPNRRYPVIVGSVYSDAVRNQWGGRRSHPTWGLDQYLVSQGYLVISVNVRGSWGQGRDHNQTQLHSYGETDINDLESGVRYLIAEGHADPDRIGIWGSSYGGLMTIMSLAKKPGVYAAGIAGAPATNVWHAYPSQMWIMGPPEGDDMPERYEAQSALYQSAGIEDPLMIIHGSRDPVVLYSDTIALAEAMIEREQMFELVTLPGAHHGWDLEGLPQTRFSFRKMVEFFDRNVKNRK</sequence>
<gene>
    <name evidence="4" type="ORF">AM2010_2410</name>
</gene>
<dbReference type="Pfam" id="PF00930">
    <property type="entry name" value="DPPIV_N"/>
    <property type="match status" value="1"/>
</dbReference>
<dbReference type="GO" id="GO:0006508">
    <property type="term" value="P:proteolysis"/>
    <property type="evidence" value="ECO:0007669"/>
    <property type="project" value="InterPro"/>
</dbReference>
<dbReference type="KEGG" id="amx:AM2010_2410"/>
<name>A0A0G3XCV5_9SPHN</name>
<dbReference type="SUPFAM" id="SSF63825">
    <property type="entry name" value="YWTD domain"/>
    <property type="match status" value="1"/>
</dbReference>
<organism evidence="4 5">
    <name type="scientific">Pelagerythrobacter marensis</name>
    <dbReference type="NCBI Taxonomy" id="543877"/>
    <lineage>
        <taxon>Bacteria</taxon>
        <taxon>Pseudomonadati</taxon>
        <taxon>Pseudomonadota</taxon>
        <taxon>Alphaproteobacteria</taxon>
        <taxon>Sphingomonadales</taxon>
        <taxon>Erythrobacteraceae</taxon>
        <taxon>Pelagerythrobacter</taxon>
    </lineage>
</organism>
<dbReference type="AlphaFoldDB" id="A0A0G3XCV5"/>
<dbReference type="Proteomes" id="UP000037643">
    <property type="component" value="Chromosome"/>
</dbReference>
<evidence type="ECO:0000256" key="1">
    <source>
        <dbReference type="SAM" id="SignalP"/>
    </source>
</evidence>
<feature type="domain" description="Dipeptidylpeptidase IV N-terminal" evidence="3">
    <location>
        <begin position="212"/>
        <end position="449"/>
    </location>
</feature>
<dbReference type="GO" id="GO:0008236">
    <property type="term" value="F:serine-type peptidase activity"/>
    <property type="evidence" value="ECO:0007669"/>
    <property type="project" value="InterPro"/>
</dbReference>
<evidence type="ECO:0000259" key="2">
    <source>
        <dbReference type="Pfam" id="PF00326"/>
    </source>
</evidence>
<evidence type="ECO:0000313" key="4">
    <source>
        <dbReference type="EMBL" id="AKM08466.1"/>
    </source>
</evidence>
<dbReference type="PATRIC" id="fig|543877.4.peg.2444"/>
<feature type="domain" description="Peptidase S9 prolyl oligopeptidase catalytic" evidence="2">
    <location>
        <begin position="540"/>
        <end position="739"/>
    </location>
</feature>
<dbReference type="InterPro" id="IPR029058">
    <property type="entry name" value="AB_hydrolase_fold"/>
</dbReference>
<evidence type="ECO:0000313" key="5">
    <source>
        <dbReference type="Proteomes" id="UP000037643"/>
    </source>
</evidence>
<dbReference type="PANTHER" id="PTHR11731">
    <property type="entry name" value="PROTEASE FAMILY S9B,C DIPEPTIDYL-PEPTIDASE IV-RELATED"/>
    <property type="match status" value="1"/>
</dbReference>
<dbReference type="GO" id="GO:0008239">
    <property type="term" value="F:dipeptidyl-peptidase activity"/>
    <property type="evidence" value="ECO:0007669"/>
    <property type="project" value="TreeGrafter"/>
</dbReference>
<proteinExistence type="predicted"/>
<evidence type="ECO:0000259" key="3">
    <source>
        <dbReference type="Pfam" id="PF00930"/>
    </source>
</evidence>
<dbReference type="STRING" id="543877.AM2010_2410"/>
<dbReference type="InterPro" id="IPR050278">
    <property type="entry name" value="Serine_Prot_S9B/DPPIV"/>
</dbReference>
<reference evidence="4 5" key="1">
    <citation type="submission" date="2015-06" db="EMBL/GenBank/DDBJ databases">
        <authorList>
            <person name="Kim K.M."/>
        </authorList>
    </citation>
    <scope>NUCLEOTIDE SEQUENCE [LARGE SCALE GENOMIC DNA]</scope>
    <source>
        <strain evidence="4 5">KCTC 22370</strain>
    </source>
</reference>
<feature type="chain" id="PRO_5002562720" description="Peptidase S9" evidence="1">
    <location>
        <begin position="27"/>
        <end position="741"/>
    </location>
</feature>